<dbReference type="PhylomeDB" id="A0A0G4EYX5"/>
<name>A0A0G4EYX5_VITBC</name>
<evidence type="ECO:0000313" key="3">
    <source>
        <dbReference type="Proteomes" id="UP000041254"/>
    </source>
</evidence>
<dbReference type="InParanoid" id="A0A0G4EYX5"/>
<evidence type="ECO:0000256" key="1">
    <source>
        <dbReference type="SAM" id="MobiDB-lite"/>
    </source>
</evidence>
<dbReference type="AlphaFoldDB" id="A0A0G4EYX5"/>
<gene>
    <name evidence="2" type="ORF">Vbra_211</name>
</gene>
<dbReference type="EMBL" id="CDMY01000350">
    <property type="protein sequence ID" value="CEM04372.1"/>
    <property type="molecule type" value="Genomic_DNA"/>
</dbReference>
<feature type="region of interest" description="Disordered" evidence="1">
    <location>
        <begin position="35"/>
        <end position="55"/>
    </location>
</feature>
<organism evidence="2 3">
    <name type="scientific">Vitrella brassicaformis (strain CCMP3155)</name>
    <dbReference type="NCBI Taxonomy" id="1169540"/>
    <lineage>
        <taxon>Eukaryota</taxon>
        <taxon>Sar</taxon>
        <taxon>Alveolata</taxon>
        <taxon>Colpodellida</taxon>
        <taxon>Vitrellaceae</taxon>
        <taxon>Vitrella</taxon>
    </lineage>
</organism>
<protein>
    <submittedName>
        <fullName evidence="2">Uncharacterized protein</fullName>
    </submittedName>
</protein>
<accession>A0A0G4EYX5</accession>
<dbReference type="Proteomes" id="UP000041254">
    <property type="component" value="Unassembled WGS sequence"/>
</dbReference>
<proteinExistence type="predicted"/>
<dbReference type="VEuPathDB" id="CryptoDB:Vbra_211"/>
<feature type="compositionally biased region" description="Basic and acidic residues" evidence="1">
    <location>
        <begin position="45"/>
        <end position="54"/>
    </location>
</feature>
<evidence type="ECO:0000313" key="2">
    <source>
        <dbReference type="EMBL" id="CEM04372.1"/>
    </source>
</evidence>
<reference evidence="2 3" key="1">
    <citation type="submission" date="2014-11" db="EMBL/GenBank/DDBJ databases">
        <authorList>
            <person name="Zhu J."/>
            <person name="Qi W."/>
            <person name="Song R."/>
        </authorList>
    </citation>
    <scope>NUCLEOTIDE SEQUENCE [LARGE SCALE GENOMIC DNA]</scope>
</reference>
<sequence length="206" mass="22434">MLSLWRWLKGLCTTSAARDGAGILTKNTTSSAASAANGAVSASPVDHHQQHQHDPLVSAADVPEEAMATVAEYVRSYSQLEALIDAHPTQFTAAVLLPILTRLLPVVVDAVFGGLVEVPMPQLTQSVSIIVATTRRLFILERGGNWDRWRPVLEMLYLLRGKRPLVLGDDNFAVFGSRAAFLGKREAVRQWKILSRGITVTDHGGQ</sequence>
<keyword evidence="3" id="KW-1185">Reference proteome</keyword>